<dbReference type="InterPro" id="IPR050834">
    <property type="entry name" value="Glycosyltransf_2"/>
</dbReference>
<organism evidence="2 3">
    <name type="scientific">Kibdelosporangium lantanae</name>
    <dbReference type="NCBI Taxonomy" id="1497396"/>
    <lineage>
        <taxon>Bacteria</taxon>
        <taxon>Bacillati</taxon>
        <taxon>Actinomycetota</taxon>
        <taxon>Actinomycetes</taxon>
        <taxon>Pseudonocardiales</taxon>
        <taxon>Pseudonocardiaceae</taxon>
        <taxon>Kibdelosporangium</taxon>
    </lineage>
</organism>
<accession>A0ABW3MIB3</accession>
<feature type="non-terminal residue" evidence="2">
    <location>
        <position position="255"/>
    </location>
</feature>
<comment type="caution">
    <text evidence="2">The sequence shown here is derived from an EMBL/GenBank/DDBJ whole genome shotgun (WGS) entry which is preliminary data.</text>
</comment>
<dbReference type="PANTHER" id="PTHR43685:SF2">
    <property type="entry name" value="GLYCOSYLTRANSFERASE 2-LIKE DOMAIN-CONTAINING PROTEIN"/>
    <property type="match status" value="1"/>
</dbReference>
<dbReference type="PANTHER" id="PTHR43685">
    <property type="entry name" value="GLYCOSYLTRANSFERASE"/>
    <property type="match status" value="1"/>
</dbReference>
<dbReference type="CDD" id="cd00761">
    <property type="entry name" value="Glyco_tranf_GTA_type"/>
    <property type="match status" value="1"/>
</dbReference>
<reference evidence="3" key="1">
    <citation type="journal article" date="2019" name="Int. J. Syst. Evol. Microbiol.">
        <title>The Global Catalogue of Microorganisms (GCM) 10K type strain sequencing project: providing services to taxonomists for standard genome sequencing and annotation.</title>
        <authorList>
            <consortium name="The Broad Institute Genomics Platform"/>
            <consortium name="The Broad Institute Genome Sequencing Center for Infectious Disease"/>
            <person name="Wu L."/>
            <person name="Ma J."/>
        </authorList>
    </citation>
    <scope>NUCLEOTIDE SEQUENCE [LARGE SCALE GENOMIC DNA]</scope>
    <source>
        <strain evidence="3">JCM 31486</strain>
    </source>
</reference>
<proteinExistence type="predicted"/>
<dbReference type="InterPro" id="IPR001173">
    <property type="entry name" value="Glyco_trans_2-like"/>
</dbReference>
<dbReference type="InterPro" id="IPR029044">
    <property type="entry name" value="Nucleotide-diphossugar_trans"/>
</dbReference>
<dbReference type="Pfam" id="PF00535">
    <property type="entry name" value="Glycos_transf_2"/>
    <property type="match status" value="1"/>
</dbReference>
<dbReference type="Gene3D" id="3.90.550.10">
    <property type="entry name" value="Spore Coat Polysaccharide Biosynthesis Protein SpsA, Chain A"/>
    <property type="match status" value="1"/>
</dbReference>
<dbReference type="Proteomes" id="UP001597045">
    <property type="component" value="Unassembled WGS sequence"/>
</dbReference>
<sequence length="255" mass="28232">MSVVIPARDSQDTIDEVLTAIIDAAGTYPWECVVVDDASDIPLRVENPDPRITVVRSDTQLFCGGARNLGLQHVRHDTVLFCDSDTLLPSNFFAAHLPLHHVAPNLITVSMRDTDDDRVHTTFTPDWLGLTRVDEPVTVRTLAETDNWRDFGFGTRLGPIGIQYVVWGHNICVSTEMARAVGFPPDYVGWGLEDNAFAAQCLARGCFVRPVLESPVHHIPHPPRSGSDAQQERELMANLVRFDRDLNAPATGVGW</sequence>
<dbReference type="EMBL" id="JBHTIS010002883">
    <property type="protein sequence ID" value="MFD1050498.1"/>
    <property type="molecule type" value="Genomic_DNA"/>
</dbReference>
<keyword evidence="3" id="KW-1185">Reference proteome</keyword>
<gene>
    <name evidence="2" type="ORF">ACFQ1S_35730</name>
</gene>
<name>A0ABW3MIB3_9PSEU</name>
<evidence type="ECO:0000313" key="3">
    <source>
        <dbReference type="Proteomes" id="UP001597045"/>
    </source>
</evidence>
<evidence type="ECO:0000313" key="2">
    <source>
        <dbReference type="EMBL" id="MFD1050498.1"/>
    </source>
</evidence>
<dbReference type="SUPFAM" id="SSF53448">
    <property type="entry name" value="Nucleotide-diphospho-sugar transferases"/>
    <property type="match status" value="1"/>
</dbReference>
<evidence type="ECO:0000259" key="1">
    <source>
        <dbReference type="Pfam" id="PF00535"/>
    </source>
</evidence>
<feature type="domain" description="Glycosyltransferase 2-like" evidence="1">
    <location>
        <begin position="2"/>
        <end position="117"/>
    </location>
</feature>
<protein>
    <submittedName>
        <fullName evidence="2">Glycosyltransferase family 2 protein</fullName>
    </submittedName>
</protein>